<dbReference type="Gene3D" id="3.40.50.10240">
    <property type="entry name" value="Thiamin pyrophosphokinase, catalytic domain"/>
    <property type="match status" value="1"/>
</dbReference>
<accession>A0ABW9ME47</accession>
<sequence length="204" mass="23022">MKRCFIIAGGNFDGFFDEICENDLVITADKGFRYAEMEKIKIDYAIGDFDSTDRPDFKNIIALNPIKDFTDTVAAIRLAIDKGYREIIIYGGLGGRESHTISNIKTLLHFKKKGVNISLKARGKEIFVIDSNFSYKFNDKDFYVSIFALNEESILSIDGLAYELDSYKMSLDDSLGVSNQTKGCDFKISLDAGYLLIIFEDFSI</sequence>
<keyword evidence="1 7" id="KW-0808">Transferase</keyword>
<dbReference type="PANTHER" id="PTHR41299:SF1">
    <property type="entry name" value="THIAMINE PYROPHOSPHOKINASE"/>
    <property type="match status" value="1"/>
</dbReference>
<evidence type="ECO:0000256" key="4">
    <source>
        <dbReference type="ARBA" id="ARBA00022840"/>
    </source>
</evidence>
<dbReference type="NCBIfam" id="TIGR01378">
    <property type="entry name" value="thi_PPkinase"/>
    <property type="match status" value="1"/>
</dbReference>
<keyword evidence="8" id="KW-1185">Reference proteome</keyword>
<gene>
    <name evidence="7" type="ORF">ACCQ42_07485</name>
</gene>
<dbReference type="SUPFAM" id="SSF63999">
    <property type="entry name" value="Thiamin pyrophosphokinase, catalytic domain"/>
    <property type="match status" value="1"/>
</dbReference>
<dbReference type="Pfam" id="PF04263">
    <property type="entry name" value="TPK_catalytic"/>
    <property type="match status" value="1"/>
</dbReference>
<evidence type="ECO:0000256" key="2">
    <source>
        <dbReference type="ARBA" id="ARBA00022741"/>
    </source>
</evidence>
<dbReference type="InterPro" id="IPR007371">
    <property type="entry name" value="TPK_catalytic"/>
</dbReference>
<proteinExistence type="predicted"/>
<feature type="domain" description="Thiamin pyrophosphokinase thiamin-binding" evidence="6">
    <location>
        <begin position="123"/>
        <end position="196"/>
    </location>
</feature>
<reference evidence="7 8" key="1">
    <citation type="journal article" date="2025" name="Anaerobe">
        <title>Description of Anaerococcus kampingiae sp. nov., Anaerococcus groningensis sp. nov., Anaerococcus martiniensis sp. nov., and Anaerococcus cruorum sp. nov., isolated from human clinical specimens.</title>
        <authorList>
            <person name="Boiten K.E."/>
            <person name="Meijer J."/>
            <person name="van Wezel E.M."/>
            <person name="Veloo A.C.M."/>
        </authorList>
    </citation>
    <scope>NUCLEOTIDE SEQUENCE [LARGE SCALE GENOMIC DNA]</scope>
    <source>
        <strain evidence="7 8">ENR0874</strain>
    </source>
</reference>
<name>A0ABW9ME47_9FIRM</name>
<comment type="caution">
    <text evidence="7">The sequence shown here is derived from an EMBL/GenBank/DDBJ whole genome shotgun (WGS) entry which is preliminary data.</text>
</comment>
<dbReference type="InterPro" id="IPR036371">
    <property type="entry name" value="TPK_B1-bd_sf"/>
</dbReference>
<keyword evidence="3" id="KW-0418">Kinase</keyword>
<dbReference type="SMART" id="SM00983">
    <property type="entry name" value="TPK_B1_binding"/>
    <property type="match status" value="1"/>
</dbReference>
<dbReference type="PANTHER" id="PTHR41299">
    <property type="entry name" value="THIAMINE PYROPHOSPHOKINASE"/>
    <property type="match status" value="1"/>
</dbReference>
<evidence type="ECO:0000256" key="3">
    <source>
        <dbReference type="ARBA" id="ARBA00022777"/>
    </source>
</evidence>
<dbReference type="Pfam" id="PF04265">
    <property type="entry name" value="TPK_B1_binding"/>
    <property type="match status" value="1"/>
</dbReference>
<evidence type="ECO:0000256" key="1">
    <source>
        <dbReference type="ARBA" id="ARBA00022679"/>
    </source>
</evidence>
<evidence type="ECO:0000256" key="5">
    <source>
        <dbReference type="NCBIfam" id="TIGR01378"/>
    </source>
</evidence>
<dbReference type="InterPro" id="IPR006282">
    <property type="entry name" value="Thi_PPkinase"/>
</dbReference>
<dbReference type="RefSeq" id="WP_410035804.1">
    <property type="nucleotide sequence ID" value="NZ_JBGMEF010000029.1"/>
</dbReference>
<evidence type="ECO:0000259" key="6">
    <source>
        <dbReference type="SMART" id="SM00983"/>
    </source>
</evidence>
<dbReference type="CDD" id="cd07995">
    <property type="entry name" value="TPK"/>
    <property type="match status" value="1"/>
</dbReference>
<dbReference type="Proteomes" id="UP001637994">
    <property type="component" value="Unassembled WGS sequence"/>
</dbReference>
<dbReference type="SUPFAM" id="SSF63862">
    <property type="entry name" value="Thiamin pyrophosphokinase, substrate-binding domain"/>
    <property type="match status" value="1"/>
</dbReference>
<keyword evidence="4" id="KW-0067">ATP-binding</keyword>
<evidence type="ECO:0000313" key="8">
    <source>
        <dbReference type="Proteomes" id="UP001637994"/>
    </source>
</evidence>
<dbReference type="EC" id="2.7.6.2" evidence="5"/>
<dbReference type="InterPro" id="IPR007373">
    <property type="entry name" value="Thiamin_PyroPKinase_B1-bd"/>
</dbReference>
<organism evidence="7 8">
    <name type="scientific">Anaerococcus kampingae</name>
    <dbReference type="NCBI Taxonomy" id="3115614"/>
    <lineage>
        <taxon>Bacteria</taxon>
        <taxon>Bacillati</taxon>
        <taxon>Bacillota</taxon>
        <taxon>Tissierellia</taxon>
        <taxon>Tissierellales</taxon>
        <taxon>Peptoniphilaceae</taxon>
        <taxon>Anaerococcus</taxon>
    </lineage>
</organism>
<keyword evidence="2" id="KW-0547">Nucleotide-binding</keyword>
<dbReference type="EMBL" id="JBGMEF010000029">
    <property type="protein sequence ID" value="MFO3667610.1"/>
    <property type="molecule type" value="Genomic_DNA"/>
</dbReference>
<dbReference type="InterPro" id="IPR036759">
    <property type="entry name" value="TPK_catalytic_sf"/>
</dbReference>
<dbReference type="GO" id="GO:0004788">
    <property type="term" value="F:thiamine diphosphokinase activity"/>
    <property type="evidence" value="ECO:0007669"/>
    <property type="project" value="UniProtKB-EC"/>
</dbReference>
<protein>
    <recommendedName>
        <fullName evidence="5">Thiamine diphosphokinase</fullName>
        <ecNumber evidence="5">2.7.6.2</ecNumber>
    </recommendedName>
</protein>
<evidence type="ECO:0000313" key="7">
    <source>
        <dbReference type="EMBL" id="MFO3667610.1"/>
    </source>
</evidence>
<dbReference type="InterPro" id="IPR053149">
    <property type="entry name" value="TPK"/>
</dbReference>